<accession>A0A0F3MI45</accession>
<feature type="active site" description="Proton acceptor" evidence="13">
    <location>
        <position position="163"/>
    </location>
</feature>
<evidence type="ECO:0000313" key="18">
    <source>
        <dbReference type="Proteomes" id="UP000244959"/>
    </source>
</evidence>
<feature type="active site" description="Proton acceptor" evidence="13">
    <location>
        <position position="153"/>
    </location>
</feature>
<evidence type="ECO:0000256" key="12">
    <source>
        <dbReference type="PIRNR" id="PIRNR000094"/>
    </source>
</evidence>
<dbReference type="RefSeq" id="WP_047220060.1">
    <property type="nucleotide sequence ID" value="NZ_LS398551.1"/>
</dbReference>
<dbReference type="UniPathway" id="UPA00094"/>
<dbReference type="Gene3D" id="3.40.50.720">
    <property type="entry name" value="NAD(P)-binding Rossmann-like Domain"/>
    <property type="match status" value="1"/>
</dbReference>
<dbReference type="InterPro" id="IPR036291">
    <property type="entry name" value="NAD(P)-bd_dom_sf"/>
</dbReference>
<dbReference type="AlphaFoldDB" id="A0A0F3MI45"/>
<feature type="binding site" evidence="14">
    <location>
        <begin position="199"/>
        <end position="203"/>
    </location>
    <ligand>
        <name>NAD(+)</name>
        <dbReference type="ChEBI" id="CHEBI:57540"/>
    </ligand>
</feature>
<dbReference type="EC" id="1.3.1.9" evidence="12"/>
<dbReference type="EMBL" id="LANO01000001">
    <property type="protein sequence ID" value="KJV54244.1"/>
    <property type="molecule type" value="Genomic_DNA"/>
</dbReference>
<keyword evidence="8" id="KW-0443">Lipid metabolism</keyword>
<keyword evidence="5" id="KW-0276">Fatty acid metabolism</keyword>
<protein>
    <recommendedName>
        <fullName evidence="12">Enoyl-[acyl-carrier-protein] reductase [NADH]</fullName>
        <ecNumber evidence="12">1.3.1.9</ecNumber>
    </recommendedName>
</protein>
<evidence type="ECO:0000313" key="17">
    <source>
        <dbReference type="Proteomes" id="UP000033769"/>
    </source>
</evidence>
<dbReference type="PANTHER" id="PTHR43159">
    <property type="entry name" value="ENOYL-[ACYL-CARRIER-PROTEIN] REDUCTASE"/>
    <property type="match status" value="1"/>
</dbReference>
<dbReference type="PANTHER" id="PTHR43159:SF2">
    <property type="entry name" value="ENOYL-[ACYL-CARRIER-PROTEIN] REDUCTASE [NADH], CHLOROPLASTIC"/>
    <property type="match status" value="1"/>
</dbReference>
<evidence type="ECO:0000313" key="16">
    <source>
        <dbReference type="EMBL" id="SPR13182.1"/>
    </source>
</evidence>
<evidence type="ECO:0000256" key="7">
    <source>
        <dbReference type="ARBA" id="ARBA00023027"/>
    </source>
</evidence>
<proteinExistence type="inferred from homology"/>
<comment type="pathway">
    <text evidence="1">Lipid metabolism; fatty acid biosynthesis.</text>
</comment>
<evidence type="ECO:0000256" key="10">
    <source>
        <dbReference type="ARBA" id="ARBA00024967"/>
    </source>
</evidence>
<dbReference type="GO" id="GO:0006633">
    <property type="term" value="P:fatty acid biosynthetic process"/>
    <property type="evidence" value="ECO:0007669"/>
    <property type="project" value="UniProtKB-UniPathway"/>
</dbReference>
<evidence type="ECO:0000256" key="9">
    <source>
        <dbReference type="ARBA" id="ARBA00023160"/>
    </source>
</evidence>
<evidence type="ECO:0000256" key="8">
    <source>
        <dbReference type="ARBA" id="ARBA00023098"/>
    </source>
</evidence>
<comment type="function">
    <text evidence="10">Catalyzes the reduction of a carbon-carbon double bond in an enoyl moiety that is covalently linked to an acyl carrier protein (ACP). Involved in the elongation cycle of fatty acid which are used in the lipid metabolism.</text>
</comment>
<feature type="binding site" evidence="14">
    <location>
        <position position="100"/>
    </location>
    <ligand>
        <name>NAD(+)</name>
        <dbReference type="ChEBI" id="CHEBI:57540"/>
    </ligand>
</feature>
<feature type="binding site" evidence="14">
    <location>
        <position position="22"/>
    </location>
    <ligand>
        <name>NAD(+)</name>
        <dbReference type="ChEBI" id="CHEBI:57540"/>
    </ligand>
</feature>
<dbReference type="EMBL" id="LS398551">
    <property type="protein sequence ID" value="SPR13182.1"/>
    <property type="molecule type" value="Genomic_DNA"/>
</dbReference>
<evidence type="ECO:0000256" key="4">
    <source>
        <dbReference type="ARBA" id="ARBA00022516"/>
    </source>
</evidence>
<name>A0A0F3MI45_ORITS</name>
<reference evidence="16" key="2">
    <citation type="submission" date="2018-03" db="EMBL/GenBank/DDBJ databases">
        <authorList>
            <person name="Keele B.F."/>
        </authorList>
    </citation>
    <scope>NUCLEOTIDE SEQUENCE [LARGE SCALE GENOMIC DNA]</scope>
    <source>
        <strain evidence="16">Gilliam</strain>
    </source>
</reference>
<organism evidence="15 17">
    <name type="scientific">Orientia tsutsugamushi str. Gilliam</name>
    <dbReference type="NCBI Taxonomy" id="1359184"/>
    <lineage>
        <taxon>Bacteria</taxon>
        <taxon>Pseudomonadati</taxon>
        <taxon>Pseudomonadota</taxon>
        <taxon>Alphaproteobacteria</taxon>
        <taxon>Rickettsiales</taxon>
        <taxon>Rickettsiaceae</taxon>
        <taxon>Rickettsieae</taxon>
        <taxon>Orientia</taxon>
    </lineage>
</organism>
<keyword evidence="9 12" id="KW-0275">Fatty acid biosynthesis</keyword>
<dbReference type="FunFam" id="3.40.50.720:FF:000054">
    <property type="entry name" value="Enoyl-[acyl-carrier-protein] reductase [NADH]"/>
    <property type="match status" value="1"/>
</dbReference>
<dbReference type="PRINTS" id="PR00081">
    <property type="entry name" value="GDHRDH"/>
</dbReference>
<dbReference type="InterPro" id="IPR002347">
    <property type="entry name" value="SDR_fam"/>
</dbReference>
<evidence type="ECO:0000256" key="11">
    <source>
        <dbReference type="ARBA" id="ARBA00048572"/>
    </source>
</evidence>
<dbReference type="Proteomes" id="UP000244959">
    <property type="component" value="Chromosome I"/>
</dbReference>
<keyword evidence="18" id="KW-1185">Reference proteome</keyword>
<dbReference type="Gene3D" id="1.10.8.400">
    <property type="entry name" value="Enoyl acyl carrier protein reductase"/>
    <property type="match status" value="1"/>
</dbReference>
<evidence type="ECO:0000256" key="1">
    <source>
        <dbReference type="ARBA" id="ARBA00005194"/>
    </source>
</evidence>
<dbReference type="GO" id="GO:0004318">
    <property type="term" value="F:enoyl-[acyl-carrier-protein] reductase (NADH) activity"/>
    <property type="evidence" value="ECO:0007669"/>
    <property type="project" value="UniProtKB-EC"/>
</dbReference>
<dbReference type="Pfam" id="PF13561">
    <property type="entry name" value="adh_short_C2"/>
    <property type="match status" value="1"/>
</dbReference>
<keyword evidence="6 12" id="KW-0560">Oxidoreductase</keyword>
<evidence type="ECO:0000256" key="5">
    <source>
        <dbReference type="ARBA" id="ARBA00022832"/>
    </source>
</evidence>
<feature type="binding site" evidence="14">
    <location>
        <begin position="72"/>
        <end position="73"/>
    </location>
    <ligand>
        <name>NAD(+)</name>
        <dbReference type="ChEBI" id="CHEBI:57540"/>
    </ligand>
</feature>
<evidence type="ECO:0000256" key="14">
    <source>
        <dbReference type="PIRSR" id="PIRSR000094-3"/>
    </source>
</evidence>
<comment type="similarity">
    <text evidence="2 12">Belongs to the short-chain dehydrogenases/reductases (SDR) family. FabI subfamily.</text>
</comment>
<dbReference type="CDD" id="cd05372">
    <property type="entry name" value="ENR_SDR"/>
    <property type="match status" value="1"/>
</dbReference>
<evidence type="ECO:0000256" key="13">
    <source>
        <dbReference type="PIRSR" id="PIRSR000094-1"/>
    </source>
</evidence>
<feature type="binding site" evidence="14">
    <location>
        <position position="49"/>
    </location>
    <ligand>
        <name>NAD(+)</name>
        <dbReference type="ChEBI" id="CHEBI:57540"/>
    </ligand>
</feature>
<evidence type="ECO:0000256" key="2">
    <source>
        <dbReference type="ARBA" id="ARBA00009233"/>
    </source>
</evidence>
<sequence>MPGNNIQKNLALLTGKKGVILGVANSMSIAWKIAELCHTNEAEIAITYQDDKLKTRIEPLVEATKCSMFQCDVKKTASIDKLFDNLANNWGKLDFLVHSIAYTDKEALKGQYINTSQENFLNTLDISCYSFTYLSKKAAKLMKSGGDILTLSYYGAQKVIPSYNVMGVAKAALEASVRYIAADLGAQNIRVNAISSGPIRTLSASAISNFSLMLNMHQSSAPLKRNTTQNDVANAALYLLSDLSNSITGQIHYVDCGYSIMGIDK</sequence>
<feature type="binding site" evidence="14">
    <location>
        <begin position="28"/>
        <end position="29"/>
    </location>
    <ligand>
        <name>NAD(+)</name>
        <dbReference type="ChEBI" id="CHEBI:57540"/>
    </ligand>
</feature>
<evidence type="ECO:0000256" key="3">
    <source>
        <dbReference type="ARBA" id="ARBA00011881"/>
    </source>
</evidence>
<feature type="binding site" evidence="14">
    <location>
        <position position="170"/>
    </location>
    <ligand>
        <name>NAD(+)</name>
        <dbReference type="ChEBI" id="CHEBI:57540"/>
    </ligand>
</feature>
<gene>
    <name evidence="15" type="primary">fabI</name>
    <name evidence="16" type="ORF">GILLIAM_02715</name>
    <name evidence="15" type="ORF">OTSGILL_0027</name>
</gene>
<comment type="subunit">
    <text evidence="3">Homotetramer.</text>
</comment>
<dbReference type="SUPFAM" id="SSF51735">
    <property type="entry name" value="NAD(P)-binding Rossmann-fold domains"/>
    <property type="match status" value="1"/>
</dbReference>
<dbReference type="PIRSF" id="PIRSF000094">
    <property type="entry name" value="Enoyl-ACP_rdct"/>
    <property type="match status" value="1"/>
</dbReference>
<evidence type="ECO:0000256" key="6">
    <source>
        <dbReference type="ARBA" id="ARBA00023002"/>
    </source>
</evidence>
<evidence type="ECO:0000313" key="15">
    <source>
        <dbReference type="EMBL" id="KJV54244.1"/>
    </source>
</evidence>
<dbReference type="InterPro" id="IPR014358">
    <property type="entry name" value="Enoyl-ACP_Rdtase_NADH"/>
</dbReference>
<keyword evidence="7 12" id="KW-0520">NAD</keyword>
<keyword evidence="4 12" id="KW-0444">Lipid biosynthesis</keyword>
<dbReference type="PATRIC" id="fig|1359184.3.peg.32"/>
<dbReference type="Proteomes" id="UP000033769">
    <property type="component" value="Unassembled WGS sequence"/>
</dbReference>
<reference evidence="18" key="3">
    <citation type="submission" date="2018-03" db="EMBL/GenBank/DDBJ databases">
        <authorList>
            <person name="Batty M. E."/>
            <person name="Batty M E."/>
        </authorList>
    </citation>
    <scope>NUCLEOTIDE SEQUENCE [LARGE SCALE GENOMIC DNA]</scope>
    <source>
        <strain evidence="18">Gilliam</strain>
    </source>
</reference>
<dbReference type="FunFam" id="1.10.8.400:FF:000001">
    <property type="entry name" value="Enoyl-[acyl-carrier-protein] reductase [NADH]"/>
    <property type="match status" value="1"/>
</dbReference>
<reference evidence="15 17" key="1">
    <citation type="submission" date="2015-02" db="EMBL/GenBank/DDBJ databases">
        <title>Genome Sequencing of Rickettsiales.</title>
        <authorList>
            <person name="Daugherty S.C."/>
            <person name="Su Q."/>
            <person name="Abolude K."/>
            <person name="Beier-Sexton M."/>
            <person name="Carlyon J.A."/>
            <person name="Carter R."/>
            <person name="Day N.P."/>
            <person name="Dumler S.J."/>
            <person name="Dyachenko V."/>
            <person name="Godinez A."/>
            <person name="Kurtti T.J."/>
            <person name="Lichay M."/>
            <person name="Mullins K.E."/>
            <person name="Ott S."/>
            <person name="Pappas-Brown V."/>
            <person name="Paris D.H."/>
            <person name="Patel P."/>
            <person name="Richards A.L."/>
            <person name="Sadzewicz L."/>
            <person name="Sears K."/>
            <person name="Seidman D."/>
            <person name="Sengamalay N."/>
            <person name="Stenos J."/>
            <person name="Tallon L.J."/>
            <person name="Vincent G."/>
            <person name="Fraser C.M."/>
            <person name="Munderloh U."/>
            <person name="Dunning-Hotopp J.C."/>
        </authorList>
    </citation>
    <scope>NUCLEOTIDE SEQUENCE [LARGE SCALE GENOMIC DNA]</scope>
    <source>
        <strain evidence="15 17">Gilliam</strain>
    </source>
</reference>
<comment type="catalytic activity">
    <reaction evidence="11 12">
        <text>a 2,3-saturated acyl-[ACP] + NAD(+) = a (2E)-enoyl-[ACP] + NADH + H(+)</text>
        <dbReference type="Rhea" id="RHEA:10240"/>
        <dbReference type="Rhea" id="RHEA-COMP:9925"/>
        <dbReference type="Rhea" id="RHEA-COMP:9926"/>
        <dbReference type="ChEBI" id="CHEBI:15378"/>
        <dbReference type="ChEBI" id="CHEBI:57540"/>
        <dbReference type="ChEBI" id="CHEBI:57945"/>
        <dbReference type="ChEBI" id="CHEBI:78784"/>
        <dbReference type="ChEBI" id="CHEBI:78785"/>
        <dbReference type="EC" id="1.3.1.9"/>
    </reaction>
</comment>